<name>A0AAD0PCR2_PSEPU</name>
<dbReference type="AlphaFoldDB" id="A0AAD0PCR2"/>
<evidence type="ECO:0000313" key="2">
    <source>
        <dbReference type="EMBL" id="AXA22628.1"/>
    </source>
</evidence>
<reference evidence="2 3" key="1">
    <citation type="submission" date="2018-06" db="EMBL/GenBank/DDBJ databases">
        <title>The genome of Pseudomonas putida NX-1, a lignin degrader.</title>
        <authorList>
            <person name="Xu Z."/>
        </authorList>
    </citation>
    <scope>NUCLEOTIDE SEQUENCE [LARGE SCALE GENOMIC DNA]</scope>
    <source>
        <strain evidence="2 3">NX-1</strain>
    </source>
</reference>
<proteinExistence type="predicted"/>
<evidence type="ECO:0000313" key="3">
    <source>
        <dbReference type="Proteomes" id="UP000251617"/>
    </source>
</evidence>
<keyword evidence="1" id="KW-0732">Signal</keyword>
<dbReference type="RefSeq" id="WP_054893377.1">
    <property type="nucleotide sequence ID" value="NZ_CP011789.1"/>
</dbReference>
<organism evidence="2 3">
    <name type="scientific">Pseudomonas putida</name>
    <name type="common">Arthrobacter siderocapsulatus</name>
    <dbReference type="NCBI Taxonomy" id="303"/>
    <lineage>
        <taxon>Bacteria</taxon>
        <taxon>Pseudomonadati</taxon>
        <taxon>Pseudomonadota</taxon>
        <taxon>Gammaproteobacteria</taxon>
        <taxon>Pseudomonadales</taxon>
        <taxon>Pseudomonadaceae</taxon>
        <taxon>Pseudomonas</taxon>
    </lineage>
</organism>
<evidence type="ECO:0000256" key="1">
    <source>
        <dbReference type="SAM" id="SignalP"/>
    </source>
</evidence>
<dbReference type="Proteomes" id="UP000251617">
    <property type="component" value="Chromosome"/>
</dbReference>
<sequence>MIKSSLLLLSLLVSQSVMATPEPVVEAWLRKSVAVLDDQGKSLRQVDSSSLPKAPKVLQYNKELDIIQVGLPEGNVWMDTMAVRVNPPLNIVKFPCQTLQSGYSDDHQNNSTIGYGAGCKK</sequence>
<gene>
    <name evidence="2" type="ORF">C1S65_00270</name>
</gene>
<dbReference type="EMBL" id="CP030750">
    <property type="protein sequence ID" value="AXA22628.1"/>
    <property type="molecule type" value="Genomic_DNA"/>
</dbReference>
<feature type="signal peptide" evidence="1">
    <location>
        <begin position="1"/>
        <end position="19"/>
    </location>
</feature>
<feature type="chain" id="PRO_5042189585" evidence="1">
    <location>
        <begin position="20"/>
        <end position="121"/>
    </location>
</feature>
<accession>A0AAD0PCR2</accession>
<protein>
    <submittedName>
        <fullName evidence="2">Uncharacterized protein</fullName>
    </submittedName>
</protein>